<feature type="transmembrane region" description="Helical" evidence="8">
    <location>
        <begin position="6"/>
        <end position="26"/>
    </location>
</feature>
<feature type="domain" description="HAMP" evidence="10">
    <location>
        <begin position="214"/>
        <end position="266"/>
    </location>
</feature>
<dbReference type="Proteomes" id="UP000256345">
    <property type="component" value="Unassembled WGS sequence"/>
</dbReference>
<dbReference type="PANTHER" id="PTHR43065:SF50">
    <property type="entry name" value="HISTIDINE KINASE"/>
    <property type="match status" value="1"/>
</dbReference>
<dbReference type="PROSITE" id="PS50885">
    <property type="entry name" value="HAMP"/>
    <property type="match status" value="1"/>
</dbReference>
<dbReference type="PANTHER" id="PTHR43065">
    <property type="entry name" value="SENSOR HISTIDINE KINASE"/>
    <property type="match status" value="1"/>
</dbReference>
<keyword evidence="7" id="KW-0175">Coiled coil</keyword>
<dbReference type="Gene3D" id="1.10.287.130">
    <property type="match status" value="1"/>
</dbReference>
<dbReference type="CDD" id="cd00082">
    <property type="entry name" value="HisKA"/>
    <property type="match status" value="1"/>
</dbReference>
<feature type="coiled-coil region" evidence="7">
    <location>
        <begin position="283"/>
        <end position="310"/>
    </location>
</feature>
<proteinExistence type="predicted"/>
<evidence type="ECO:0000256" key="4">
    <source>
        <dbReference type="ARBA" id="ARBA00022553"/>
    </source>
</evidence>
<evidence type="ECO:0000313" key="11">
    <source>
        <dbReference type="EMBL" id="AKJ00861.1"/>
    </source>
</evidence>
<reference evidence="12 14" key="2">
    <citation type="submission" date="2018-08" db="EMBL/GenBank/DDBJ databases">
        <title>Genomic Encyclopedia of Archaeal and Bacterial Type Strains, Phase II (KMG-II): from individual species to whole genera.</title>
        <authorList>
            <person name="Goeker M."/>
        </authorList>
    </citation>
    <scope>NUCLEOTIDE SEQUENCE [LARGE SCALE GENOMIC DNA]</scope>
    <source>
        <strain evidence="12 14">DSM 2261</strain>
    </source>
</reference>
<comment type="catalytic activity">
    <reaction evidence="1">
        <text>ATP + protein L-histidine = ADP + protein N-phospho-L-histidine.</text>
        <dbReference type="EC" id="2.7.13.3"/>
    </reaction>
</comment>
<evidence type="ECO:0000256" key="5">
    <source>
        <dbReference type="ARBA" id="ARBA00022679"/>
    </source>
</evidence>
<dbReference type="InterPro" id="IPR003660">
    <property type="entry name" value="HAMP_dom"/>
</dbReference>
<accession>A0AAC8Q5G3</accession>
<keyword evidence="8" id="KW-0812">Transmembrane</keyword>
<keyword evidence="14" id="KW-1185">Reference proteome</keyword>
<dbReference type="PRINTS" id="PR00344">
    <property type="entry name" value="BCTRLSENSOR"/>
</dbReference>
<feature type="domain" description="Histidine kinase" evidence="9">
    <location>
        <begin position="322"/>
        <end position="543"/>
    </location>
</feature>
<keyword evidence="8" id="KW-1133">Transmembrane helix</keyword>
<dbReference type="CDD" id="cd06225">
    <property type="entry name" value="HAMP"/>
    <property type="match status" value="1"/>
</dbReference>
<name>A0AAC8Q5G3_9BACT</name>
<keyword evidence="4" id="KW-0597">Phosphoprotein</keyword>
<evidence type="ECO:0000256" key="8">
    <source>
        <dbReference type="SAM" id="Phobius"/>
    </source>
</evidence>
<sequence length="552" mass="61165">MTMRAKVWLFVVVAIGFVFAMGVELFNGTRRGMSSRLHLSLIQDQIDLYGQMHNSTWPFVDALRHAQRDEADLSPLLHEQDLRMDQAFTRLEALVLQEAGLSTAQDGQARLEQTRERIALLHESQHHWTLRARDLARRVEEGGQLSPDAWWDLFQDFEKTVGDPLETAIRAERARMAELRQRWDERSRLGSRLAKLVPSLALMFVVGIALAILEPMQRALSELRAGAERIGHGDFEHELPVKGGDELAALARTFNRMATELRESMREKQRYNTLLEETVRARTSELAAANDRLEQSLQQLQEAQGQLLLADRLATMGRLAAGVGHEINNPLAYLLGNLRYLQEELKRTHGTASEEEWREMLSATTEACEGAERIQFIVQDLRQFIRPDDTVVGPVELASVVRGAAKMAAHELRARARLVEDCADVPPVRGNGARLSQVLLNLLINAAHAIEPGRVEQNEIRVVARRSAPGHVTLAVSDTGCGIAPENLARIFEPFFTTKPVGVGTGLGLPVCQGIISSLGGELTVESQPGQGTTFRITLPIAGNAEAPDKAA</sequence>
<dbReference type="Gene3D" id="3.30.565.10">
    <property type="entry name" value="Histidine kinase-like ATPase, C-terminal domain"/>
    <property type="match status" value="1"/>
</dbReference>
<dbReference type="InterPro" id="IPR036890">
    <property type="entry name" value="HATPase_C_sf"/>
</dbReference>
<evidence type="ECO:0000259" key="10">
    <source>
        <dbReference type="PROSITE" id="PS50885"/>
    </source>
</evidence>
<gene>
    <name evidence="11" type="ORF">AA314_02487</name>
    <name evidence="12" type="ORF">ATI61_112122</name>
</gene>
<evidence type="ECO:0000256" key="6">
    <source>
        <dbReference type="ARBA" id="ARBA00022777"/>
    </source>
</evidence>
<keyword evidence="6 11" id="KW-0418">Kinase</keyword>
<dbReference type="SMART" id="SM00388">
    <property type="entry name" value="HisKA"/>
    <property type="match status" value="1"/>
</dbReference>
<dbReference type="Pfam" id="PF02518">
    <property type="entry name" value="HATPase_c"/>
    <property type="match status" value="1"/>
</dbReference>
<dbReference type="PROSITE" id="PS50109">
    <property type="entry name" value="HIS_KIN"/>
    <property type="match status" value="1"/>
</dbReference>
<organism evidence="11 13">
    <name type="scientific">Archangium gephyra</name>
    <dbReference type="NCBI Taxonomy" id="48"/>
    <lineage>
        <taxon>Bacteria</taxon>
        <taxon>Pseudomonadati</taxon>
        <taxon>Myxococcota</taxon>
        <taxon>Myxococcia</taxon>
        <taxon>Myxococcales</taxon>
        <taxon>Cystobacterineae</taxon>
        <taxon>Archangiaceae</taxon>
        <taxon>Archangium</taxon>
    </lineage>
</organism>
<reference evidence="11 13" key="1">
    <citation type="submission" date="2015-05" db="EMBL/GenBank/DDBJ databases">
        <title>Genome assembly of Archangium gephyra DSM 2261.</title>
        <authorList>
            <person name="Sharma G."/>
            <person name="Subramanian S."/>
        </authorList>
    </citation>
    <scope>NUCLEOTIDE SEQUENCE [LARGE SCALE GENOMIC DNA]</scope>
    <source>
        <strain evidence="11 13">DSM 2261</strain>
    </source>
</reference>
<dbReference type="SUPFAM" id="SSF55874">
    <property type="entry name" value="ATPase domain of HSP90 chaperone/DNA topoisomerase II/histidine kinase"/>
    <property type="match status" value="1"/>
</dbReference>
<evidence type="ECO:0000256" key="3">
    <source>
        <dbReference type="ARBA" id="ARBA00012438"/>
    </source>
</evidence>
<dbReference type="InterPro" id="IPR004358">
    <property type="entry name" value="Sig_transdc_His_kin-like_C"/>
</dbReference>
<dbReference type="InterPro" id="IPR005467">
    <property type="entry name" value="His_kinase_dom"/>
</dbReference>
<evidence type="ECO:0000259" key="9">
    <source>
        <dbReference type="PROSITE" id="PS50109"/>
    </source>
</evidence>
<evidence type="ECO:0000313" key="14">
    <source>
        <dbReference type="Proteomes" id="UP000256345"/>
    </source>
</evidence>
<dbReference type="Pfam" id="PF00672">
    <property type="entry name" value="HAMP"/>
    <property type="match status" value="1"/>
</dbReference>
<dbReference type="Gene3D" id="6.10.340.10">
    <property type="match status" value="1"/>
</dbReference>
<dbReference type="KEGG" id="age:AA314_02487"/>
<dbReference type="EC" id="2.7.13.3" evidence="3"/>
<dbReference type="RefSeq" id="WP_047855586.1">
    <property type="nucleotide sequence ID" value="NZ_CP011509.1"/>
</dbReference>
<evidence type="ECO:0000256" key="1">
    <source>
        <dbReference type="ARBA" id="ARBA00000085"/>
    </source>
</evidence>
<evidence type="ECO:0000256" key="2">
    <source>
        <dbReference type="ARBA" id="ARBA00004370"/>
    </source>
</evidence>
<dbReference type="SMART" id="SM00304">
    <property type="entry name" value="HAMP"/>
    <property type="match status" value="1"/>
</dbReference>
<evidence type="ECO:0000256" key="7">
    <source>
        <dbReference type="SAM" id="Coils"/>
    </source>
</evidence>
<protein>
    <recommendedName>
        <fullName evidence="3">histidine kinase</fullName>
        <ecNumber evidence="3">2.7.13.3</ecNumber>
    </recommendedName>
</protein>
<dbReference type="Pfam" id="PF00512">
    <property type="entry name" value="HisKA"/>
    <property type="match status" value="1"/>
</dbReference>
<comment type="subcellular location">
    <subcellularLocation>
        <location evidence="2">Membrane</location>
    </subcellularLocation>
</comment>
<dbReference type="InterPro" id="IPR003661">
    <property type="entry name" value="HisK_dim/P_dom"/>
</dbReference>
<evidence type="ECO:0000313" key="12">
    <source>
        <dbReference type="EMBL" id="REG26027.1"/>
    </source>
</evidence>
<dbReference type="GO" id="GO:0016020">
    <property type="term" value="C:membrane"/>
    <property type="evidence" value="ECO:0007669"/>
    <property type="project" value="UniProtKB-SubCell"/>
</dbReference>
<dbReference type="SUPFAM" id="SSF158472">
    <property type="entry name" value="HAMP domain-like"/>
    <property type="match status" value="1"/>
</dbReference>
<dbReference type="EMBL" id="CP011509">
    <property type="protein sequence ID" value="AKJ00861.1"/>
    <property type="molecule type" value="Genomic_DNA"/>
</dbReference>
<dbReference type="InterPro" id="IPR003594">
    <property type="entry name" value="HATPase_dom"/>
</dbReference>
<dbReference type="SUPFAM" id="SSF47384">
    <property type="entry name" value="Homodimeric domain of signal transducing histidine kinase"/>
    <property type="match status" value="1"/>
</dbReference>
<dbReference type="InterPro" id="IPR036097">
    <property type="entry name" value="HisK_dim/P_sf"/>
</dbReference>
<evidence type="ECO:0000313" key="13">
    <source>
        <dbReference type="Proteomes" id="UP000035579"/>
    </source>
</evidence>
<dbReference type="AlphaFoldDB" id="A0AAC8Q5G3"/>
<keyword evidence="8" id="KW-0472">Membrane</keyword>
<dbReference type="GO" id="GO:0000155">
    <property type="term" value="F:phosphorelay sensor kinase activity"/>
    <property type="evidence" value="ECO:0007669"/>
    <property type="project" value="InterPro"/>
</dbReference>
<dbReference type="SMART" id="SM00387">
    <property type="entry name" value="HATPase_c"/>
    <property type="match status" value="1"/>
</dbReference>
<dbReference type="EMBL" id="QUMU01000012">
    <property type="protein sequence ID" value="REG26027.1"/>
    <property type="molecule type" value="Genomic_DNA"/>
</dbReference>
<keyword evidence="5" id="KW-0808">Transferase</keyword>
<dbReference type="Proteomes" id="UP000035579">
    <property type="component" value="Chromosome"/>
</dbReference>